<dbReference type="EMBL" id="WWCN01000022">
    <property type="protein sequence ID" value="MYM26088.1"/>
    <property type="molecule type" value="Genomic_DNA"/>
</dbReference>
<evidence type="ECO:0000256" key="6">
    <source>
        <dbReference type="ARBA" id="ARBA00022692"/>
    </source>
</evidence>
<reference evidence="14 15" key="1">
    <citation type="submission" date="2019-12" db="EMBL/GenBank/DDBJ databases">
        <title>Novel species isolated from a subtropical stream in China.</title>
        <authorList>
            <person name="Lu H."/>
        </authorList>
    </citation>
    <scope>NUCLEOTIDE SEQUENCE [LARGE SCALE GENOMIC DNA]</scope>
    <source>
        <strain evidence="14 15">FT135W</strain>
    </source>
</reference>
<keyword evidence="7" id="KW-0418">Kinase</keyword>
<dbReference type="Gene3D" id="1.10.287.130">
    <property type="match status" value="1"/>
</dbReference>
<sequence>MLSLRRRLVLVHLLAVLAAIGATAAAGWWVLSQSVNRQLDAALLALAETELGMLADGGGDGATVRIHEAPSGSAPPSLTRLDRLVQIIDGNGKILARSANLGSEKLPVSASLLSQLAAGETVFQTLPDTSEEPLRMVSLPSLAHSQRYAVQVAGSLDDANHIVQSAAMLFAAMAVALLAAVGWAGARLSSKLFVAIDNIVDQAHHIGDSNLHQRLPRPGGEDEIGHLVDTLNAMLGRIEQAFEVQRRFTADASHELRSPLSRLRAEIEITLRRPRDSESYVSALRSCLDEVERLTMLVEELLMLARMDAGQERAPSELGTLEKLATDALQRMRVVADERKVELVLINELQSTQQVDLGPLGLVLRNLLDNAIKFSPQGSSITLRLQEDSGGALLTIADQGTGLNEAEMPFIFDRFFRGSRPRAGEVDGFGLGLALSQAIMQAHGGRIEVSNQANGGALFSMRLPSQPPQ</sequence>
<dbReference type="SUPFAM" id="SSF158472">
    <property type="entry name" value="HAMP domain-like"/>
    <property type="match status" value="1"/>
</dbReference>
<organism evidence="14 15">
    <name type="scientific">Duganella flavida</name>
    <dbReference type="NCBI Taxonomy" id="2692175"/>
    <lineage>
        <taxon>Bacteria</taxon>
        <taxon>Pseudomonadati</taxon>
        <taxon>Pseudomonadota</taxon>
        <taxon>Betaproteobacteria</taxon>
        <taxon>Burkholderiales</taxon>
        <taxon>Oxalobacteraceae</taxon>
        <taxon>Telluria group</taxon>
        <taxon>Duganella</taxon>
    </lineage>
</organism>
<dbReference type="GO" id="GO:0000155">
    <property type="term" value="F:phosphorelay sensor kinase activity"/>
    <property type="evidence" value="ECO:0007669"/>
    <property type="project" value="InterPro"/>
</dbReference>
<dbReference type="Gene3D" id="6.10.340.10">
    <property type="match status" value="1"/>
</dbReference>
<dbReference type="InterPro" id="IPR050428">
    <property type="entry name" value="TCS_sensor_his_kinase"/>
</dbReference>
<evidence type="ECO:0000256" key="3">
    <source>
        <dbReference type="ARBA" id="ARBA00012438"/>
    </source>
</evidence>
<dbReference type="PROSITE" id="PS50109">
    <property type="entry name" value="HIS_KIN"/>
    <property type="match status" value="1"/>
</dbReference>
<dbReference type="EC" id="2.7.13.3" evidence="3"/>
<keyword evidence="10 11" id="KW-0472">Membrane</keyword>
<evidence type="ECO:0000256" key="1">
    <source>
        <dbReference type="ARBA" id="ARBA00000085"/>
    </source>
</evidence>
<evidence type="ECO:0000313" key="15">
    <source>
        <dbReference type="Proteomes" id="UP000479335"/>
    </source>
</evidence>
<accession>A0A6L8KIQ5</accession>
<dbReference type="Pfam" id="PF00512">
    <property type="entry name" value="HisKA"/>
    <property type="match status" value="1"/>
</dbReference>
<dbReference type="SMART" id="SM00388">
    <property type="entry name" value="HisKA"/>
    <property type="match status" value="1"/>
</dbReference>
<comment type="caution">
    <text evidence="14">The sequence shown here is derived from an EMBL/GenBank/DDBJ whole genome shotgun (WGS) entry which is preliminary data.</text>
</comment>
<dbReference type="PROSITE" id="PS50885">
    <property type="entry name" value="HAMP"/>
    <property type="match status" value="1"/>
</dbReference>
<name>A0A6L8KIQ5_9BURK</name>
<dbReference type="PANTHER" id="PTHR45436">
    <property type="entry name" value="SENSOR HISTIDINE KINASE YKOH"/>
    <property type="match status" value="1"/>
</dbReference>
<keyword evidence="5" id="KW-0808">Transferase</keyword>
<dbReference type="SUPFAM" id="SSF47384">
    <property type="entry name" value="Homodimeric domain of signal transducing histidine kinase"/>
    <property type="match status" value="1"/>
</dbReference>
<evidence type="ECO:0000256" key="2">
    <source>
        <dbReference type="ARBA" id="ARBA00004370"/>
    </source>
</evidence>
<keyword evidence="8 11" id="KW-1133">Transmembrane helix</keyword>
<dbReference type="Gene3D" id="3.30.565.10">
    <property type="entry name" value="Histidine kinase-like ATPase, C-terminal domain"/>
    <property type="match status" value="1"/>
</dbReference>
<feature type="transmembrane region" description="Helical" evidence="11">
    <location>
        <begin position="166"/>
        <end position="186"/>
    </location>
</feature>
<evidence type="ECO:0000256" key="9">
    <source>
        <dbReference type="ARBA" id="ARBA00023012"/>
    </source>
</evidence>
<dbReference type="RefSeq" id="WP_161009528.1">
    <property type="nucleotide sequence ID" value="NZ_WWCN01000022.1"/>
</dbReference>
<evidence type="ECO:0000256" key="7">
    <source>
        <dbReference type="ARBA" id="ARBA00022777"/>
    </source>
</evidence>
<dbReference type="InterPro" id="IPR036097">
    <property type="entry name" value="HisK_dim/P_sf"/>
</dbReference>
<gene>
    <name evidence="14" type="ORF">GTP46_26000</name>
</gene>
<protein>
    <recommendedName>
        <fullName evidence="3">histidine kinase</fullName>
        <ecNumber evidence="3">2.7.13.3</ecNumber>
    </recommendedName>
</protein>
<evidence type="ECO:0000256" key="8">
    <source>
        <dbReference type="ARBA" id="ARBA00022989"/>
    </source>
</evidence>
<evidence type="ECO:0000259" key="13">
    <source>
        <dbReference type="PROSITE" id="PS50885"/>
    </source>
</evidence>
<dbReference type="InterPro" id="IPR036890">
    <property type="entry name" value="HATPase_C_sf"/>
</dbReference>
<dbReference type="InterPro" id="IPR003660">
    <property type="entry name" value="HAMP_dom"/>
</dbReference>
<evidence type="ECO:0000256" key="10">
    <source>
        <dbReference type="ARBA" id="ARBA00023136"/>
    </source>
</evidence>
<dbReference type="CDD" id="cd06225">
    <property type="entry name" value="HAMP"/>
    <property type="match status" value="1"/>
</dbReference>
<evidence type="ECO:0000256" key="5">
    <source>
        <dbReference type="ARBA" id="ARBA00022679"/>
    </source>
</evidence>
<feature type="domain" description="Histidine kinase" evidence="12">
    <location>
        <begin position="251"/>
        <end position="467"/>
    </location>
</feature>
<dbReference type="Pfam" id="PF00672">
    <property type="entry name" value="HAMP"/>
    <property type="match status" value="1"/>
</dbReference>
<dbReference type="PRINTS" id="PR00344">
    <property type="entry name" value="BCTRLSENSOR"/>
</dbReference>
<dbReference type="InterPro" id="IPR003661">
    <property type="entry name" value="HisK_dim/P_dom"/>
</dbReference>
<comment type="subcellular location">
    <subcellularLocation>
        <location evidence="2">Membrane</location>
    </subcellularLocation>
</comment>
<dbReference type="AlphaFoldDB" id="A0A6L8KIQ5"/>
<dbReference type="FunFam" id="1.10.287.130:FF:000001">
    <property type="entry name" value="Two-component sensor histidine kinase"/>
    <property type="match status" value="1"/>
</dbReference>
<dbReference type="SUPFAM" id="SSF55874">
    <property type="entry name" value="ATPase domain of HSP90 chaperone/DNA topoisomerase II/histidine kinase"/>
    <property type="match status" value="1"/>
</dbReference>
<dbReference type="SMART" id="SM00304">
    <property type="entry name" value="HAMP"/>
    <property type="match status" value="1"/>
</dbReference>
<comment type="catalytic activity">
    <reaction evidence="1">
        <text>ATP + protein L-histidine = ADP + protein N-phospho-L-histidine.</text>
        <dbReference type="EC" id="2.7.13.3"/>
    </reaction>
</comment>
<evidence type="ECO:0000259" key="12">
    <source>
        <dbReference type="PROSITE" id="PS50109"/>
    </source>
</evidence>
<evidence type="ECO:0000313" key="14">
    <source>
        <dbReference type="EMBL" id="MYM26088.1"/>
    </source>
</evidence>
<dbReference type="CDD" id="cd00082">
    <property type="entry name" value="HisKA"/>
    <property type="match status" value="1"/>
</dbReference>
<dbReference type="InterPro" id="IPR004358">
    <property type="entry name" value="Sig_transdc_His_kin-like_C"/>
</dbReference>
<dbReference type="SMART" id="SM00387">
    <property type="entry name" value="HATPase_c"/>
    <property type="match status" value="1"/>
</dbReference>
<evidence type="ECO:0000256" key="4">
    <source>
        <dbReference type="ARBA" id="ARBA00022553"/>
    </source>
</evidence>
<dbReference type="InterPro" id="IPR005467">
    <property type="entry name" value="His_kinase_dom"/>
</dbReference>
<dbReference type="InterPro" id="IPR003594">
    <property type="entry name" value="HATPase_dom"/>
</dbReference>
<proteinExistence type="predicted"/>
<dbReference type="GO" id="GO:0005886">
    <property type="term" value="C:plasma membrane"/>
    <property type="evidence" value="ECO:0007669"/>
    <property type="project" value="TreeGrafter"/>
</dbReference>
<evidence type="ECO:0000256" key="11">
    <source>
        <dbReference type="SAM" id="Phobius"/>
    </source>
</evidence>
<keyword evidence="9" id="KW-0902">Two-component regulatory system</keyword>
<dbReference type="Proteomes" id="UP000479335">
    <property type="component" value="Unassembled WGS sequence"/>
</dbReference>
<keyword evidence="6 11" id="KW-0812">Transmembrane</keyword>
<feature type="domain" description="HAMP" evidence="13">
    <location>
        <begin position="190"/>
        <end position="243"/>
    </location>
</feature>
<keyword evidence="15" id="KW-1185">Reference proteome</keyword>
<keyword evidence="4" id="KW-0597">Phosphoprotein</keyword>
<dbReference type="PANTHER" id="PTHR45436:SF5">
    <property type="entry name" value="SENSOR HISTIDINE KINASE TRCS"/>
    <property type="match status" value="1"/>
</dbReference>
<dbReference type="Pfam" id="PF02518">
    <property type="entry name" value="HATPase_c"/>
    <property type="match status" value="1"/>
</dbReference>
<dbReference type="CDD" id="cd00075">
    <property type="entry name" value="HATPase"/>
    <property type="match status" value="1"/>
</dbReference>